<evidence type="ECO:0000259" key="5">
    <source>
        <dbReference type="Pfam" id="PF20009"/>
    </source>
</evidence>
<evidence type="ECO:0000259" key="6">
    <source>
        <dbReference type="Pfam" id="PF25549"/>
    </source>
</evidence>
<feature type="domain" description="DUF7927" evidence="6">
    <location>
        <begin position="609"/>
        <end position="735"/>
    </location>
</feature>
<feature type="domain" description="Surface adhesin CshA non-repetitive" evidence="4">
    <location>
        <begin position="46"/>
        <end position="259"/>
    </location>
</feature>
<keyword evidence="2" id="KW-0812">Transmembrane</keyword>
<feature type="region of interest" description="Disordered" evidence="1">
    <location>
        <begin position="327"/>
        <end position="355"/>
    </location>
</feature>
<dbReference type="Pfam" id="PF20009">
    <property type="entry name" value="GEVED"/>
    <property type="match status" value="1"/>
</dbReference>
<proteinExistence type="predicted"/>
<dbReference type="Pfam" id="PF18651">
    <property type="entry name" value="CshA_NR2"/>
    <property type="match status" value="1"/>
</dbReference>
<dbReference type="InterPro" id="IPR013783">
    <property type="entry name" value="Ig-like_fold"/>
</dbReference>
<dbReference type="RefSeq" id="WP_227890454.1">
    <property type="nucleotide sequence ID" value="NZ_JAJFZQ010000004.1"/>
</dbReference>
<dbReference type="Pfam" id="PF17802">
    <property type="entry name" value="SpaA"/>
    <property type="match status" value="1"/>
</dbReference>
<keyword evidence="2" id="KW-1133">Transmembrane helix</keyword>
<evidence type="ECO:0000256" key="1">
    <source>
        <dbReference type="SAM" id="MobiDB-lite"/>
    </source>
</evidence>
<dbReference type="Proteomes" id="UP001139168">
    <property type="component" value="Unassembled WGS sequence"/>
</dbReference>
<dbReference type="EMBL" id="JAJFZQ010000004">
    <property type="protein sequence ID" value="MCC3265625.1"/>
    <property type="molecule type" value="Genomic_DNA"/>
</dbReference>
<name>A0ABS8GGU5_9MICC</name>
<keyword evidence="2" id="KW-0472">Membrane</keyword>
<dbReference type="InterPro" id="IPR040683">
    <property type="entry name" value="CshA_NR2"/>
</dbReference>
<feature type="compositionally biased region" description="Polar residues" evidence="1">
    <location>
        <begin position="334"/>
        <end position="345"/>
    </location>
</feature>
<feature type="domain" description="GEVED" evidence="5">
    <location>
        <begin position="395"/>
        <end position="468"/>
    </location>
</feature>
<dbReference type="InterPro" id="IPR057687">
    <property type="entry name" value="DUF7927"/>
</dbReference>
<feature type="domain" description="SpaA-like prealbumin fold" evidence="3">
    <location>
        <begin position="758"/>
        <end position="831"/>
    </location>
</feature>
<sequence>MSRIRNRISAGLAGVLVLLCVTALPLVVPGEADAAPAAGSGRYASSIHWLDWSKATNTAGSGVFRNRPYFKAQPGTTVTETPAQDFQITATFGQITAGPRSGSSGTRAVHVTSQDPQWAELKNNGYDTGTQYSVITPSDDNSTVSFTLDLSATFRGQPVAVDVVVTDGESAGHWDKERNVLTTNRDPWQNIDNSSRTGAGMWTSSAANGGFGTRTMGPWYTEWGGGTRGTAPIGVSRGATQIRADITATGMQNVMVGVMLPMDFGDAPASYGPAVHLTDWTAVGTNPMAFTGQPGAPGVAFNTALGNPYLGCVPGDPDHNPLYGRDNGAAWTGDDSSGAGNTESTGPCGFETSKTRTGDEDWAQLTGVPAPPRISSGTQDYSVTVNAGKAEGNTVSGWIDWNNNGTFDAAERAQTTVVGGKATLIWTGVAPAAGSTAVGSRFRIAADASEITLPTGAAATGEVEDHLLPVTPDATLAKSATPASGTAVLPGSDVAYALALSNNTDVEAAVDFADHLGSVLDDAVLDESSIMSPAGVSAVFDPTTQTLRITGTLAAKSRAQVTYRVQVRETGFGDSLLTNAVVQRDNPPPADCQPGNPLCTTHPVTDVLLSKGSVPGSGSTVSPGDTISYTVTAQSEAGPADGLVITDDLSDVLDDAVFVPGSAGLSVAGGPAVAVADPAANGILTAGPVTVPAGSSAELTYSVTVRDESWAATLRNVATGASSTEGAVRCDVCSTTHSTNAVVLVQKMGESDAAGWVPMDGSAWTIRQDDSGAPGSELAGAPVNPVAGKTGTFRAENLAAGTYWLEETQAPAGFNLLAESVQFSVTADGTVAILSGAGNGIVSVAAEPASGIYQITVRDVPALELPESGGRGTAMFLIAGGLLLAAAALAIFLPRPRRRQNT</sequence>
<accession>A0ABS8GGU5</accession>
<evidence type="ECO:0000256" key="2">
    <source>
        <dbReference type="SAM" id="Phobius"/>
    </source>
</evidence>
<dbReference type="InterPro" id="IPR045474">
    <property type="entry name" value="GEVED"/>
</dbReference>
<reference evidence="7" key="1">
    <citation type="submission" date="2021-10" db="EMBL/GenBank/DDBJ databases">
        <title>Novel species in genus Arthrobacter.</title>
        <authorList>
            <person name="Liu Y."/>
        </authorList>
    </citation>
    <scope>NUCLEOTIDE SEQUENCE</scope>
    <source>
        <strain evidence="7">Zg-Y786</strain>
    </source>
</reference>
<evidence type="ECO:0000313" key="8">
    <source>
        <dbReference type="Proteomes" id="UP001139168"/>
    </source>
</evidence>
<evidence type="ECO:0000259" key="3">
    <source>
        <dbReference type="Pfam" id="PF17802"/>
    </source>
</evidence>
<feature type="domain" description="DUF7927" evidence="6">
    <location>
        <begin position="475"/>
        <end position="604"/>
    </location>
</feature>
<dbReference type="Pfam" id="PF25549">
    <property type="entry name" value="DUF7927"/>
    <property type="match status" value="2"/>
</dbReference>
<organism evidence="7 8">
    <name type="scientific">Arthrobacter gengyunqii</name>
    <dbReference type="NCBI Taxonomy" id="2886940"/>
    <lineage>
        <taxon>Bacteria</taxon>
        <taxon>Bacillati</taxon>
        <taxon>Actinomycetota</taxon>
        <taxon>Actinomycetes</taxon>
        <taxon>Micrococcales</taxon>
        <taxon>Micrococcaceae</taxon>
        <taxon>Arthrobacter</taxon>
    </lineage>
</organism>
<gene>
    <name evidence="7" type="ORF">LJ752_06155</name>
</gene>
<comment type="caution">
    <text evidence="7">The sequence shown here is derived from an EMBL/GenBank/DDBJ whole genome shotgun (WGS) entry which is preliminary data.</text>
</comment>
<protein>
    <submittedName>
        <fullName evidence="7">CshA/CshB family fibrillar adhesin-related protein</fullName>
    </submittedName>
</protein>
<dbReference type="Gene3D" id="2.60.40.10">
    <property type="entry name" value="Immunoglobulins"/>
    <property type="match status" value="1"/>
</dbReference>
<dbReference type="InterPro" id="IPR041033">
    <property type="entry name" value="SpaA_PFL_dom_1"/>
</dbReference>
<feature type="transmembrane region" description="Helical" evidence="2">
    <location>
        <begin position="874"/>
        <end position="893"/>
    </location>
</feature>
<evidence type="ECO:0000259" key="4">
    <source>
        <dbReference type="Pfam" id="PF18651"/>
    </source>
</evidence>
<evidence type="ECO:0000313" key="7">
    <source>
        <dbReference type="EMBL" id="MCC3265625.1"/>
    </source>
</evidence>
<keyword evidence="8" id="KW-1185">Reference proteome</keyword>